<evidence type="ECO:0000313" key="3">
    <source>
        <dbReference type="Proteomes" id="UP000271162"/>
    </source>
</evidence>
<accession>A0A158QWF1</accession>
<keyword evidence="3" id="KW-1185">Reference proteome</keyword>
<feature type="region of interest" description="Disordered" evidence="1">
    <location>
        <begin position="599"/>
        <end position="619"/>
    </location>
</feature>
<reference evidence="2 3" key="2">
    <citation type="submission" date="2018-11" db="EMBL/GenBank/DDBJ databases">
        <authorList>
            <consortium name="Pathogen Informatics"/>
        </authorList>
    </citation>
    <scope>NUCLEOTIDE SEQUENCE [LARGE SCALE GENOMIC DNA]</scope>
</reference>
<gene>
    <name evidence="2" type="ORF">NBR_LOCUS53</name>
</gene>
<name>A0A158QWF1_NIPBR</name>
<feature type="compositionally biased region" description="Basic and acidic residues" evidence="1">
    <location>
        <begin position="128"/>
        <end position="140"/>
    </location>
</feature>
<evidence type="ECO:0000313" key="4">
    <source>
        <dbReference type="WBParaSite" id="NBR_0000005201-mRNA-1"/>
    </source>
</evidence>
<protein>
    <submittedName>
        <fullName evidence="4">MH2 domain-containing protein</fullName>
    </submittedName>
</protein>
<dbReference type="AlphaFoldDB" id="A0A158QWF1"/>
<feature type="region of interest" description="Disordered" evidence="1">
    <location>
        <begin position="517"/>
        <end position="539"/>
    </location>
</feature>
<evidence type="ECO:0000256" key="1">
    <source>
        <dbReference type="SAM" id="MobiDB-lite"/>
    </source>
</evidence>
<dbReference type="OMA" id="PICTNEN"/>
<feature type="region of interest" description="Disordered" evidence="1">
    <location>
        <begin position="25"/>
        <end position="148"/>
    </location>
</feature>
<feature type="region of interest" description="Disordered" evidence="1">
    <location>
        <begin position="407"/>
        <end position="431"/>
    </location>
</feature>
<dbReference type="EMBL" id="UYSL01000009">
    <property type="protein sequence ID" value="VDL61865.1"/>
    <property type="molecule type" value="Genomic_DNA"/>
</dbReference>
<evidence type="ECO:0000313" key="2">
    <source>
        <dbReference type="EMBL" id="VDL61865.1"/>
    </source>
</evidence>
<organism evidence="4">
    <name type="scientific">Nippostrongylus brasiliensis</name>
    <name type="common">Rat hookworm</name>
    <dbReference type="NCBI Taxonomy" id="27835"/>
    <lineage>
        <taxon>Eukaryota</taxon>
        <taxon>Metazoa</taxon>
        <taxon>Ecdysozoa</taxon>
        <taxon>Nematoda</taxon>
        <taxon>Chromadorea</taxon>
        <taxon>Rhabditida</taxon>
        <taxon>Rhabditina</taxon>
        <taxon>Rhabditomorpha</taxon>
        <taxon>Strongyloidea</taxon>
        <taxon>Heligmosomidae</taxon>
        <taxon>Nippostrongylus</taxon>
    </lineage>
</organism>
<sequence>MTSEGRGGEGDFNTRFFFFFAPSCQCGPKKPMTKEDSPAQVSKPNKWSRNVNGEASRNGFQSPANSNSPPFRAGSSPNAPPSSRQDPPSGRRRSDSPSTAATTEHSFEAQPPPPRRPPGQSTLSPDGPKNREFLVNHDWGDSSPTQEQPTSIVYKTCALTVWHEDGIFGFLCDGNVLYNNLHFYANGATLVEEEEDKRLNELASDRLQCGHRSNDLVYIHPTILLKSVLIGAMKQRLVSCRPAYVENALDVLHSNRTISGKVTVAPRWIGDTIGRMCNLKRVLISCEPCGDTSQAYGTVVETIGDTSVVIQTHSRSDRVYCSLISACSDPNVSLKVGSHVRYTACPNLPNSTYKWRCVNISKSSWVDSDDSKLAITLANASVDTKSEEKKNEIKSIDVTPTVLHVREQPEKEDNSCPSKRGPKTRNCRRSSSPLRMYRPIGYPIEADEPIPICTNENPRKVFRYGDEAHCHFTIPDDLERSQYANLSPLYKSMEDFLLRHKHRRGVSEDIGDVLSSLSKKKEVEPPKSTPPPLKISLGGRWYHRTKPRTHPTVVVAEFIENRDIEKDCSEDINVYRLEKTITIRNSGVFVDDGLFPEETSTEQNSISSRENETAKDGQPSILSLIQSDEVIGKFFDSLLKKS</sequence>
<dbReference type="Proteomes" id="UP000271162">
    <property type="component" value="Unassembled WGS sequence"/>
</dbReference>
<reference evidence="4" key="1">
    <citation type="submission" date="2016-04" db="UniProtKB">
        <authorList>
            <consortium name="WormBaseParasite"/>
        </authorList>
    </citation>
    <scope>IDENTIFICATION</scope>
</reference>
<feature type="compositionally biased region" description="Polar residues" evidence="1">
    <location>
        <begin position="39"/>
        <end position="69"/>
    </location>
</feature>
<dbReference type="WBParaSite" id="NBR_0000005201-mRNA-1">
    <property type="protein sequence ID" value="NBR_0000005201-mRNA-1"/>
    <property type="gene ID" value="NBR_0000005201"/>
</dbReference>
<proteinExistence type="predicted"/>